<name>A0A6M4JBX6_9MOLU</name>
<dbReference type="AlphaFoldDB" id="A0A6M4JBX6"/>
<organism evidence="1 2">
    <name type="scientific">Mycoplasma miroungigenitalium</name>
    <dbReference type="NCBI Taxonomy" id="754515"/>
    <lineage>
        <taxon>Bacteria</taxon>
        <taxon>Bacillati</taxon>
        <taxon>Mycoplasmatota</taxon>
        <taxon>Mollicutes</taxon>
        <taxon>Mycoplasmataceae</taxon>
        <taxon>Mycoplasma</taxon>
    </lineage>
</organism>
<evidence type="ECO:0000313" key="1">
    <source>
        <dbReference type="EMBL" id="QJR43526.1"/>
    </source>
</evidence>
<proteinExistence type="predicted"/>
<accession>A0A6M4JBX6</accession>
<sequence length="195" mass="23345">MNLISKFNQLNQSEVGGFLSSLSFKKQVYLIDSLYKQELVITIKSILSRKFDIPLSYEDIYNEFLLKTPLIIKNFRSDKGASFKTFLLTSGKFFCLTKINYWLRNKRKINISPIPVDELFNLKDDYAELSFDNFIYQYDINLFINNQMKFDEIYRNMSKLENNKNKMRFMTGNKKNEFLHHIKKSFNYYIDGVKY</sequence>
<dbReference type="EMBL" id="CP053096">
    <property type="protein sequence ID" value="QJR43526.1"/>
    <property type="molecule type" value="Genomic_DNA"/>
</dbReference>
<dbReference type="RefSeq" id="WP_171111363.1">
    <property type="nucleotide sequence ID" value="NZ_CP053096.1"/>
</dbReference>
<evidence type="ECO:0000313" key="2">
    <source>
        <dbReference type="Proteomes" id="UP000500686"/>
    </source>
</evidence>
<protein>
    <submittedName>
        <fullName evidence="1">Uncharacterized protein</fullName>
    </submittedName>
</protein>
<dbReference type="Proteomes" id="UP000500686">
    <property type="component" value="Chromosome"/>
</dbReference>
<dbReference type="KEGG" id="mmir:HLA87_01850"/>
<reference evidence="1 2" key="1">
    <citation type="submission" date="2020-05" db="EMBL/GenBank/DDBJ databases">
        <title>Novel Mycoplasma species detected in Mirounga angustirostris (northern elephant seal) from the USA.</title>
        <authorList>
            <person name="Volokhov D.V."/>
        </authorList>
    </citation>
    <scope>NUCLEOTIDE SEQUENCE [LARGE SCALE GENOMIC DNA]</scope>
    <source>
        <strain evidence="1 2">Mirounga ES2806-GEN</strain>
    </source>
</reference>
<keyword evidence="2" id="KW-1185">Reference proteome</keyword>
<gene>
    <name evidence="1" type="ORF">HLA87_01850</name>
</gene>